<dbReference type="OMA" id="CHRRIST"/>
<dbReference type="Proteomes" id="UP000030689">
    <property type="component" value="Unassembled WGS sequence"/>
</dbReference>
<dbReference type="KEGG" id="eus:EUTSA_v10010905mg"/>
<evidence type="ECO:0000313" key="2">
    <source>
        <dbReference type="EMBL" id="ESQ44863.1"/>
    </source>
</evidence>
<dbReference type="InterPro" id="IPR001810">
    <property type="entry name" value="F-box_dom"/>
</dbReference>
<dbReference type="Gramene" id="ESQ44863">
    <property type="protein sequence ID" value="ESQ44863"/>
    <property type="gene ID" value="EUTSA_v10010905mg"/>
</dbReference>
<organism evidence="2 3">
    <name type="scientific">Eutrema salsugineum</name>
    <name type="common">Saltwater cress</name>
    <name type="synonym">Sisymbrium salsugineum</name>
    <dbReference type="NCBI Taxonomy" id="72664"/>
    <lineage>
        <taxon>Eukaryota</taxon>
        <taxon>Viridiplantae</taxon>
        <taxon>Streptophyta</taxon>
        <taxon>Embryophyta</taxon>
        <taxon>Tracheophyta</taxon>
        <taxon>Spermatophyta</taxon>
        <taxon>Magnoliopsida</taxon>
        <taxon>eudicotyledons</taxon>
        <taxon>Gunneridae</taxon>
        <taxon>Pentapetalae</taxon>
        <taxon>rosids</taxon>
        <taxon>malvids</taxon>
        <taxon>Brassicales</taxon>
        <taxon>Brassicaceae</taxon>
        <taxon>Eutremeae</taxon>
        <taxon>Eutrema</taxon>
    </lineage>
</organism>
<dbReference type="STRING" id="72664.V4LY91"/>
<protein>
    <recommendedName>
        <fullName evidence="1">F-box domain-containing protein</fullName>
    </recommendedName>
</protein>
<evidence type="ECO:0000259" key="1">
    <source>
        <dbReference type="SMART" id="SM00256"/>
    </source>
</evidence>
<dbReference type="Pfam" id="PF08268">
    <property type="entry name" value="FBA_3"/>
    <property type="match status" value="1"/>
</dbReference>
<dbReference type="PANTHER" id="PTHR31111">
    <property type="entry name" value="BNAA05G37150D PROTEIN-RELATED"/>
    <property type="match status" value="1"/>
</dbReference>
<gene>
    <name evidence="2" type="ORF">EUTSA_v10010905mg</name>
</gene>
<dbReference type="InterPro" id="IPR013187">
    <property type="entry name" value="F-box-assoc_dom_typ3"/>
</dbReference>
<dbReference type="CDD" id="cd22157">
    <property type="entry name" value="F-box_AtFBW1-like"/>
    <property type="match status" value="1"/>
</dbReference>
<proteinExistence type="predicted"/>
<dbReference type="Pfam" id="PF00646">
    <property type="entry name" value="F-box"/>
    <property type="match status" value="1"/>
</dbReference>
<dbReference type="InterPro" id="IPR011043">
    <property type="entry name" value="Gal_Oxase/kelch_b-propeller"/>
</dbReference>
<feature type="domain" description="F-box" evidence="1">
    <location>
        <begin position="27"/>
        <end position="67"/>
    </location>
</feature>
<evidence type="ECO:0000313" key="3">
    <source>
        <dbReference type="Proteomes" id="UP000030689"/>
    </source>
</evidence>
<dbReference type="OrthoDB" id="1246377at2759"/>
<dbReference type="SUPFAM" id="SSF50965">
    <property type="entry name" value="Galactose oxidase, central domain"/>
    <property type="match status" value="1"/>
</dbReference>
<dbReference type="InterPro" id="IPR036047">
    <property type="entry name" value="F-box-like_dom_sf"/>
</dbReference>
<dbReference type="Gene3D" id="1.20.1280.50">
    <property type="match status" value="1"/>
</dbReference>
<reference evidence="2 3" key="1">
    <citation type="journal article" date="2013" name="Front. Plant Sci.">
        <title>The Reference Genome of the Halophytic Plant Eutrema salsugineum.</title>
        <authorList>
            <person name="Yang R."/>
            <person name="Jarvis D.E."/>
            <person name="Chen H."/>
            <person name="Beilstein M.A."/>
            <person name="Grimwood J."/>
            <person name="Jenkins J."/>
            <person name="Shu S."/>
            <person name="Prochnik S."/>
            <person name="Xin M."/>
            <person name="Ma C."/>
            <person name="Schmutz J."/>
            <person name="Wing R.A."/>
            <person name="Mitchell-Olds T."/>
            <person name="Schumaker K.S."/>
            <person name="Wang X."/>
        </authorList>
    </citation>
    <scope>NUCLEOTIDE SEQUENCE [LARGE SCALE GENOMIC DNA]</scope>
</reference>
<dbReference type="SUPFAM" id="SSF81383">
    <property type="entry name" value="F-box domain"/>
    <property type="match status" value="1"/>
</dbReference>
<dbReference type="PANTHER" id="PTHR31111:SF58">
    <property type="entry name" value="F-BOX DOMAIN-CONTAINING PROTEIN"/>
    <property type="match status" value="1"/>
</dbReference>
<dbReference type="EMBL" id="KI517435">
    <property type="protein sequence ID" value="ESQ44863.1"/>
    <property type="molecule type" value="Genomic_DNA"/>
</dbReference>
<name>V4LY91_EUTSA</name>
<keyword evidence="3" id="KW-1185">Reference proteome</keyword>
<dbReference type="InterPro" id="IPR017451">
    <property type="entry name" value="F-box-assoc_interact_dom"/>
</dbReference>
<sequence length="377" mass="43984">MEIGHEAKKQKTSPWPTRLGHGGDIDIPLDLKVEILKKLPAKSLKRFRSVSKQWSSITSSRRDFIESIVTRSLTRPPRDGHIISHFPSDKCFLALSSNTCHTVKELLLVPKKYHQSVRGLICCWSANKDTYYVVAIYNPTTRQSFYLPKVTAHYVMGVCLFGYDPIEYQYKLVFLPENTRQESCKVFTLGDAKWRTIQSSIGLGSYSKFRGVVCIKGTVYFQQEIDNRMHELIRFDVRSERFHHVDAPTTLTVTEHNSTLVNYQGKLGFICCEKGVEIWVMEKQGWSKIFFCEMEGFQEWRVTGVTRGSEIVFTKLNGYFFHHRLCVYYYDPKRNSMRCVDLEDYYTEEGSRNYYMYKCRTSVLTLLDHVENTMCLK</sequence>
<accession>V4LY91</accession>
<dbReference type="SMART" id="SM00256">
    <property type="entry name" value="FBOX"/>
    <property type="match status" value="1"/>
</dbReference>
<dbReference type="NCBIfam" id="TIGR01640">
    <property type="entry name" value="F_box_assoc_1"/>
    <property type="match status" value="1"/>
</dbReference>
<dbReference type="AlphaFoldDB" id="V4LY91"/>